<evidence type="ECO:0000313" key="1">
    <source>
        <dbReference type="EMBL" id="CAJ2675242.1"/>
    </source>
</evidence>
<dbReference type="EMBL" id="CASHSV030000716">
    <property type="protein sequence ID" value="CAJ2675242.1"/>
    <property type="molecule type" value="Genomic_DNA"/>
</dbReference>
<accession>A0ACB0M766</accession>
<gene>
    <name evidence="1" type="ORF">MILVUS5_LOCUS38316</name>
</gene>
<dbReference type="Proteomes" id="UP001177021">
    <property type="component" value="Unassembled WGS sequence"/>
</dbReference>
<name>A0ACB0M766_TRIPR</name>
<comment type="caution">
    <text evidence="1">The sequence shown here is derived from an EMBL/GenBank/DDBJ whole genome shotgun (WGS) entry which is preliminary data.</text>
</comment>
<reference evidence="1" key="1">
    <citation type="submission" date="2023-10" db="EMBL/GenBank/DDBJ databases">
        <authorList>
            <person name="Rodriguez Cubillos JULIANA M."/>
            <person name="De Vega J."/>
        </authorList>
    </citation>
    <scope>NUCLEOTIDE SEQUENCE</scope>
</reference>
<keyword evidence="2" id="KW-1185">Reference proteome</keyword>
<evidence type="ECO:0000313" key="2">
    <source>
        <dbReference type="Proteomes" id="UP001177021"/>
    </source>
</evidence>
<protein>
    <submittedName>
        <fullName evidence="1">Uncharacterized protein</fullName>
    </submittedName>
</protein>
<proteinExistence type="predicted"/>
<organism evidence="1 2">
    <name type="scientific">Trifolium pratense</name>
    <name type="common">Red clover</name>
    <dbReference type="NCBI Taxonomy" id="57577"/>
    <lineage>
        <taxon>Eukaryota</taxon>
        <taxon>Viridiplantae</taxon>
        <taxon>Streptophyta</taxon>
        <taxon>Embryophyta</taxon>
        <taxon>Tracheophyta</taxon>
        <taxon>Spermatophyta</taxon>
        <taxon>Magnoliopsida</taxon>
        <taxon>eudicotyledons</taxon>
        <taxon>Gunneridae</taxon>
        <taxon>Pentapetalae</taxon>
        <taxon>rosids</taxon>
        <taxon>fabids</taxon>
        <taxon>Fabales</taxon>
        <taxon>Fabaceae</taxon>
        <taxon>Papilionoideae</taxon>
        <taxon>50 kb inversion clade</taxon>
        <taxon>NPAAA clade</taxon>
        <taxon>Hologalegina</taxon>
        <taxon>IRL clade</taxon>
        <taxon>Trifolieae</taxon>
        <taxon>Trifolium</taxon>
    </lineage>
</organism>
<sequence length="223" mass="25373">MPTDSSDDASRRGIGECIYEVLMPLISVVEVFVFAVTGCFNTYLSLPNNKSAYTAKDFTLLAQETRFTVNEVEALHELFKKISSSLIDDGLIHKAELQLALFQTPNSENLFLDRVFDLFDEKRNGVIEFDEFVHALSIFHPDAPMDEKIDFAFKLYDLRQTGFIEPEETIADVDQDNDGKISKEDWKAFASKNPSLLKNMTLPYLKDITTVFPSFIFKSEAEI</sequence>